<name>A0A9D1PQV8_9FIRM</name>
<reference evidence="8" key="2">
    <citation type="submission" date="2021-04" db="EMBL/GenBank/DDBJ databases">
        <authorList>
            <person name="Gilroy R."/>
        </authorList>
    </citation>
    <scope>NUCLEOTIDE SEQUENCE</scope>
    <source>
        <strain evidence="8">5790</strain>
    </source>
</reference>
<dbReference type="CDD" id="cd08010">
    <property type="entry name" value="MltG_like"/>
    <property type="match status" value="1"/>
</dbReference>
<evidence type="ECO:0000256" key="5">
    <source>
        <dbReference type="ARBA" id="ARBA00023239"/>
    </source>
</evidence>
<dbReference type="GO" id="GO:0008932">
    <property type="term" value="F:lytic endotransglycosylase activity"/>
    <property type="evidence" value="ECO:0007669"/>
    <property type="project" value="UniProtKB-UniRule"/>
</dbReference>
<dbReference type="PANTHER" id="PTHR30518:SF2">
    <property type="entry name" value="ENDOLYTIC MUREIN TRANSGLYCOSYLASE"/>
    <property type="match status" value="1"/>
</dbReference>
<dbReference type="HAMAP" id="MF_02065">
    <property type="entry name" value="MltG"/>
    <property type="match status" value="1"/>
</dbReference>
<dbReference type="AlphaFoldDB" id="A0A9D1PQV8"/>
<keyword evidence="2 7" id="KW-0812">Transmembrane</keyword>
<dbReference type="EMBL" id="DXIJ01000114">
    <property type="protein sequence ID" value="HIV86241.1"/>
    <property type="molecule type" value="Genomic_DNA"/>
</dbReference>
<reference evidence="8" key="1">
    <citation type="journal article" date="2021" name="PeerJ">
        <title>Extensive microbial diversity within the chicken gut microbiome revealed by metagenomics and culture.</title>
        <authorList>
            <person name="Gilroy R."/>
            <person name="Ravi A."/>
            <person name="Getino M."/>
            <person name="Pursley I."/>
            <person name="Horton D.L."/>
            <person name="Alikhan N.F."/>
            <person name="Baker D."/>
            <person name="Gharbi K."/>
            <person name="Hall N."/>
            <person name="Watson M."/>
            <person name="Adriaenssens E.M."/>
            <person name="Foster-Nyarko E."/>
            <person name="Jarju S."/>
            <person name="Secka A."/>
            <person name="Antonio M."/>
            <person name="Oren A."/>
            <person name="Chaudhuri R.R."/>
            <person name="La Ragione R."/>
            <person name="Hildebrand F."/>
            <person name="Pallen M.J."/>
        </authorList>
    </citation>
    <scope>NUCLEOTIDE SEQUENCE</scope>
    <source>
        <strain evidence="8">5790</strain>
    </source>
</reference>
<keyword evidence="5 7" id="KW-0456">Lyase</keyword>
<dbReference type="GO" id="GO:0071555">
    <property type="term" value="P:cell wall organization"/>
    <property type="evidence" value="ECO:0007669"/>
    <property type="project" value="UniProtKB-KW"/>
</dbReference>
<evidence type="ECO:0000313" key="8">
    <source>
        <dbReference type="EMBL" id="HIV86241.1"/>
    </source>
</evidence>
<comment type="similarity">
    <text evidence="7">Belongs to the transglycosylase MltG family.</text>
</comment>
<dbReference type="NCBIfam" id="TIGR00247">
    <property type="entry name" value="endolytic transglycosylase MltG"/>
    <property type="match status" value="1"/>
</dbReference>
<protein>
    <recommendedName>
        <fullName evidence="7">Endolytic murein transglycosylase</fullName>
        <ecNumber evidence="7">4.2.2.29</ecNumber>
    </recommendedName>
    <alternativeName>
        <fullName evidence="7">Peptidoglycan lytic transglycosylase</fullName>
    </alternativeName>
    <alternativeName>
        <fullName evidence="7">Peptidoglycan polymerization terminase</fullName>
    </alternativeName>
</protein>
<evidence type="ECO:0000313" key="9">
    <source>
        <dbReference type="Proteomes" id="UP000824162"/>
    </source>
</evidence>
<gene>
    <name evidence="7 8" type="primary">mltG</name>
    <name evidence="8" type="ORF">H9900_05465</name>
</gene>
<proteinExistence type="inferred from homology"/>
<dbReference type="Proteomes" id="UP000824162">
    <property type="component" value="Unassembled WGS sequence"/>
</dbReference>
<feature type="transmembrane region" description="Helical" evidence="7">
    <location>
        <begin position="35"/>
        <end position="57"/>
    </location>
</feature>
<keyword evidence="3 7" id="KW-1133">Transmembrane helix</keyword>
<keyword evidence="4 7" id="KW-0472">Membrane</keyword>
<evidence type="ECO:0000256" key="6">
    <source>
        <dbReference type="ARBA" id="ARBA00023316"/>
    </source>
</evidence>
<dbReference type="EC" id="4.2.2.29" evidence="7"/>
<feature type="site" description="Important for catalytic activity" evidence="7">
    <location>
        <position position="251"/>
    </location>
</feature>
<evidence type="ECO:0000256" key="2">
    <source>
        <dbReference type="ARBA" id="ARBA00022692"/>
    </source>
</evidence>
<comment type="subcellular location">
    <subcellularLocation>
        <location evidence="7">Cell membrane</location>
        <topology evidence="7">Single-pass membrane protein</topology>
    </subcellularLocation>
</comment>
<evidence type="ECO:0000256" key="4">
    <source>
        <dbReference type="ARBA" id="ARBA00023136"/>
    </source>
</evidence>
<dbReference type="PANTHER" id="PTHR30518">
    <property type="entry name" value="ENDOLYTIC MUREIN TRANSGLYCOSYLASE"/>
    <property type="match status" value="1"/>
</dbReference>
<evidence type="ECO:0000256" key="3">
    <source>
        <dbReference type="ARBA" id="ARBA00022989"/>
    </source>
</evidence>
<organism evidence="8 9">
    <name type="scientific">Candidatus Monoglobus merdigallinarum</name>
    <dbReference type="NCBI Taxonomy" id="2838698"/>
    <lineage>
        <taxon>Bacteria</taxon>
        <taxon>Bacillati</taxon>
        <taxon>Bacillota</taxon>
        <taxon>Clostridia</taxon>
        <taxon>Monoglobales</taxon>
        <taxon>Monoglobaceae</taxon>
        <taxon>Monoglobus</taxon>
    </lineage>
</organism>
<comment type="caution">
    <text evidence="8">The sequence shown here is derived from an EMBL/GenBank/DDBJ whole genome shotgun (WGS) entry which is preliminary data.</text>
</comment>
<evidence type="ECO:0000256" key="7">
    <source>
        <dbReference type="HAMAP-Rule" id="MF_02065"/>
    </source>
</evidence>
<accession>A0A9D1PQV8</accession>
<keyword evidence="6 7" id="KW-0961">Cell wall biogenesis/degradation</keyword>
<sequence>MDNNYKTIEELEARRNAREAMRAVKKKKRKRLRRITLCVFIAAVILAGAGFCGYLAYREINGIGGDDKMYVVEVPAGAGASNVANLLANRGIIDYPFLFRLYAGDRYMFQQGRHSVSPSMSYNELLETFGSYAEGGVGEQVEVVIPEGYELSQIADLLVEKGLVDRDEFMNEINYGVFDYDFVNLIPRSENRLEGYLYPATYQIYPGTSVHDIILMMLDAFNSNVMPAYNASGTTDSVDYVVTFASVIEREAANTDEMRLVSSVFNNRLYDGRKLESCATVQYILGERKPVLSEEDTEIDSPYNTYMYEGLPYGPICSPSRAAVRAALNPAQTSYMYFVAAPDGSKNYFSQTFDEHEEKIELLNNGMPVDESTPTPAPTAEADD</sequence>
<keyword evidence="1 7" id="KW-1003">Cell membrane</keyword>
<dbReference type="InterPro" id="IPR003770">
    <property type="entry name" value="MLTG-like"/>
</dbReference>
<evidence type="ECO:0000256" key="1">
    <source>
        <dbReference type="ARBA" id="ARBA00022475"/>
    </source>
</evidence>
<dbReference type="GO" id="GO:0005886">
    <property type="term" value="C:plasma membrane"/>
    <property type="evidence" value="ECO:0007669"/>
    <property type="project" value="UniProtKB-SubCell"/>
</dbReference>
<comment type="catalytic activity">
    <reaction evidence="7">
        <text>a peptidoglycan chain = a peptidoglycan chain with N-acetyl-1,6-anhydromuramyl-[peptide] at the reducing end + a peptidoglycan chain with N-acetylglucosamine at the non-reducing end.</text>
        <dbReference type="EC" id="4.2.2.29"/>
    </reaction>
</comment>
<dbReference type="Gene3D" id="3.30.1490.480">
    <property type="entry name" value="Endolytic murein transglycosylase"/>
    <property type="match status" value="2"/>
</dbReference>
<dbReference type="GO" id="GO:0009252">
    <property type="term" value="P:peptidoglycan biosynthetic process"/>
    <property type="evidence" value="ECO:0007669"/>
    <property type="project" value="UniProtKB-UniRule"/>
</dbReference>
<comment type="function">
    <text evidence="7">Functions as a peptidoglycan terminase that cleaves nascent peptidoglycan strands endolytically to terminate their elongation.</text>
</comment>
<dbReference type="Pfam" id="PF02618">
    <property type="entry name" value="YceG"/>
    <property type="match status" value="1"/>
</dbReference>